<dbReference type="Proteomes" id="UP000574717">
    <property type="component" value="Unassembled WGS sequence"/>
</dbReference>
<dbReference type="EMBL" id="BLRU01000580">
    <property type="protein sequence ID" value="GFP20645.1"/>
    <property type="molecule type" value="Genomic_DNA"/>
</dbReference>
<organism evidence="1 2">
    <name type="scientific">Candidatus Hakubella thermalkaliphila</name>
    <dbReference type="NCBI Taxonomy" id="2754717"/>
    <lineage>
        <taxon>Bacteria</taxon>
        <taxon>Bacillati</taxon>
        <taxon>Actinomycetota</taxon>
        <taxon>Actinomycetota incertae sedis</taxon>
        <taxon>Candidatus Hakubellales</taxon>
        <taxon>Candidatus Hakubellaceae</taxon>
        <taxon>Candidatus Hakubella</taxon>
    </lineage>
</organism>
<gene>
    <name evidence="1" type="ORF">HKBW3S03_02148</name>
</gene>
<proteinExistence type="predicted"/>
<dbReference type="Gene3D" id="3.30.830.10">
    <property type="entry name" value="Metalloenzyme, LuxS/M16 peptidase-like"/>
    <property type="match status" value="1"/>
</dbReference>
<dbReference type="GO" id="GO:0046872">
    <property type="term" value="F:metal ion binding"/>
    <property type="evidence" value="ECO:0007669"/>
    <property type="project" value="InterPro"/>
</dbReference>
<evidence type="ECO:0000313" key="2">
    <source>
        <dbReference type="Proteomes" id="UP000574717"/>
    </source>
</evidence>
<accession>A0A6V8NK97</accession>
<protein>
    <submittedName>
        <fullName evidence="1">Uncharacterized protein</fullName>
    </submittedName>
</protein>
<sequence>GLIDDEFDADYVVEKDYGHTILGGETVDADRLLERLTVGINEAKKNGISEAQFEHFRRKAMGEFLKSFNSLEFITNNFLAYHFRQINFFTYLDVLQSVTLTDVNSRLHQHLVEDSMVKSLILPKKG</sequence>
<comment type="caution">
    <text evidence="1">The sequence shown here is derived from an EMBL/GenBank/DDBJ whole genome shotgun (WGS) entry which is preliminary data.</text>
</comment>
<reference evidence="1 2" key="1">
    <citation type="journal article" date="2020" name="Front. Microbiol.">
        <title>Single-cell genomics of novel Actinobacteria with the Wood-Ljungdahl pathway discovered in a serpentinizing system.</title>
        <authorList>
            <person name="Merino N."/>
            <person name="Kawai M."/>
            <person name="Boyd E.S."/>
            <person name="Colman D.R."/>
            <person name="McGlynn S.E."/>
            <person name="Nealson K.H."/>
            <person name="Kurokawa K."/>
            <person name="Hongoh Y."/>
        </authorList>
    </citation>
    <scope>NUCLEOTIDE SEQUENCE [LARGE SCALE GENOMIC DNA]</scope>
    <source>
        <strain evidence="1 2">S03</strain>
    </source>
</reference>
<dbReference type="SUPFAM" id="SSF63411">
    <property type="entry name" value="LuxS/MPP-like metallohydrolase"/>
    <property type="match status" value="1"/>
</dbReference>
<dbReference type="InterPro" id="IPR011249">
    <property type="entry name" value="Metalloenz_LuxS/M16"/>
</dbReference>
<feature type="non-terminal residue" evidence="1">
    <location>
        <position position="1"/>
    </location>
</feature>
<evidence type="ECO:0000313" key="1">
    <source>
        <dbReference type="EMBL" id="GFP20645.1"/>
    </source>
</evidence>
<dbReference type="AlphaFoldDB" id="A0A6V8NK97"/>
<name>A0A6V8NK97_9ACTN</name>